<dbReference type="InterPro" id="IPR002933">
    <property type="entry name" value="Peptidase_M20"/>
</dbReference>
<dbReference type="RefSeq" id="WP_111222229.1">
    <property type="nucleotide sequence ID" value="NZ_CP117256.1"/>
</dbReference>
<keyword evidence="3" id="KW-0479">Metal-binding</keyword>
<dbReference type="Pfam" id="PF01546">
    <property type="entry name" value="Peptidase_M20"/>
    <property type="match status" value="1"/>
</dbReference>
<keyword evidence="6" id="KW-1185">Reference proteome</keyword>
<dbReference type="GO" id="GO:0046872">
    <property type="term" value="F:metal ion binding"/>
    <property type="evidence" value="ECO:0007669"/>
    <property type="project" value="UniProtKB-KW"/>
</dbReference>
<dbReference type="InterPro" id="IPR036264">
    <property type="entry name" value="Bact_exopeptidase_dim_dom"/>
</dbReference>
<dbReference type="NCBIfam" id="TIGR01891">
    <property type="entry name" value="amidohydrolases"/>
    <property type="match status" value="1"/>
</dbReference>
<dbReference type="Gene3D" id="3.40.630.10">
    <property type="entry name" value="Zn peptidases"/>
    <property type="match status" value="1"/>
</dbReference>
<dbReference type="Proteomes" id="UP000249499">
    <property type="component" value="Plasmid pRt1078"/>
</dbReference>
<keyword evidence="5" id="KW-0614">Plasmid</keyword>
<evidence type="ECO:0000256" key="1">
    <source>
        <dbReference type="ARBA" id="ARBA00006153"/>
    </source>
</evidence>
<evidence type="ECO:0000259" key="4">
    <source>
        <dbReference type="Pfam" id="PF07687"/>
    </source>
</evidence>
<reference evidence="5 6" key="1">
    <citation type="journal article" date="2018" name="Sci. Rep.">
        <title>Rhizobium tumorigenes sp. nov., a novel plant tumorigenic bacterium isolated from cane gall tumors on thornless blackberry.</title>
        <authorList>
            <person name="Kuzmanovi N."/>
            <person name="Smalla K."/>
            <person name="Gronow S."/>
            <person name="PuBawska J."/>
        </authorList>
    </citation>
    <scope>NUCLEOTIDE SEQUENCE [LARGE SCALE GENOMIC DNA]</scope>
    <source>
        <strain evidence="5 6">1078</strain>
    </source>
</reference>
<organism evidence="5 6">
    <name type="scientific">Rhizobium tumorigenes</name>
    <dbReference type="NCBI Taxonomy" id="2041385"/>
    <lineage>
        <taxon>Bacteria</taxon>
        <taxon>Pseudomonadati</taxon>
        <taxon>Pseudomonadota</taxon>
        <taxon>Alphaproteobacteria</taxon>
        <taxon>Hyphomicrobiales</taxon>
        <taxon>Rhizobiaceae</taxon>
        <taxon>Rhizobium/Agrobacterium group</taxon>
        <taxon>Rhizobium</taxon>
    </lineage>
</organism>
<sequence length="393" mass="42384">MTIDNDFARLSDFEPMDAALRAIRQHLHAHPELSFEEAETSRFVADKLEGWGYEVARNVGGHGIVARMTAGAGKKSIAIRADMDALPITEQTGKAYASQVPGTMHACGHDGHTTVLLGAAEYLARTRKFNGTVNLIFQPAEEAGGFSGAQAMIEDGLFERFPFDAIFGLHNHPGAPEGSWLMRSGPLMAAADTVEVRITGKGGHASRPHLTIDPVLVACNLVVALQSVISRNIDPTQTAVITVGAIHAGEVANVIPESARMLMTVRSFDPKVRETLENRIKKLTQSLVDGFGATVETDYTYGNPVVVNSEKETEFAKMVAEELVGKGNVALCPLIPGSEDFSHFLQHKPGSFLRLGNGMNSAILHSARYDFADDSLTAGAAMWARLTERYLDA</sequence>
<accession>A0AAF1K881</accession>
<feature type="binding site" evidence="3">
    <location>
        <position position="109"/>
    </location>
    <ligand>
        <name>Mn(2+)</name>
        <dbReference type="ChEBI" id="CHEBI:29035"/>
        <label>2</label>
    </ligand>
</feature>
<dbReference type="PIRSF" id="PIRSF005962">
    <property type="entry name" value="Pept_M20D_amidohydro"/>
    <property type="match status" value="1"/>
</dbReference>
<dbReference type="AlphaFoldDB" id="A0AAF1K881"/>
<dbReference type="SUPFAM" id="SSF53187">
    <property type="entry name" value="Zn-dependent exopeptidases"/>
    <property type="match status" value="1"/>
</dbReference>
<keyword evidence="2" id="KW-0378">Hydrolase</keyword>
<feature type="binding site" evidence="3">
    <location>
        <position position="365"/>
    </location>
    <ligand>
        <name>Mn(2+)</name>
        <dbReference type="ChEBI" id="CHEBI:29035"/>
        <label>2</label>
    </ligand>
</feature>
<dbReference type="InterPro" id="IPR011650">
    <property type="entry name" value="Peptidase_M20_dimer"/>
</dbReference>
<dbReference type="CDD" id="cd05666">
    <property type="entry name" value="M20_Acy1-like"/>
    <property type="match status" value="1"/>
</dbReference>
<protein>
    <submittedName>
        <fullName evidence="5">M20 family metallopeptidase</fullName>
    </submittedName>
</protein>
<comment type="cofactor">
    <cofactor evidence="3">
        <name>Mn(2+)</name>
        <dbReference type="ChEBI" id="CHEBI:29035"/>
    </cofactor>
    <text evidence="3">The Mn(2+) ion enhances activity.</text>
</comment>
<dbReference type="SUPFAM" id="SSF55031">
    <property type="entry name" value="Bacterial exopeptidase dimerisation domain"/>
    <property type="match status" value="1"/>
</dbReference>
<reference evidence="6" key="2">
    <citation type="journal article" date="2023" name="MicrobiologyOpen">
        <title>Genomics of the tumorigenes clade of the family Rhizobiaceae and description of Rhizobium rhododendri sp. nov.</title>
        <authorList>
            <person name="Kuzmanovic N."/>
            <person name="diCenzo G.C."/>
            <person name="Bunk B."/>
            <person name="Sproeer C."/>
            <person name="Fruehling A."/>
            <person name="Neumann-Schaal M."/>
            <person name="Overmann J."/>
            <person name="Smalla K."/>
        </authorList>
    </citation>
    <scope>NUCLEOTIDE SEQUENCE [LARGE SCALE GENOMIC DNA]</scope>
    <source>
        <strain evidence="6">1078</strain>
        <plasmid evidence="6">pRt1078</plasmid>
    </source>
</reference>
<geneLocation type="plasmid" evidence="5 6">
    <name>pRt1078</name>
</geneLocation>
<evidence type="ECO:0000256" key="3">
    <source>
        <dbReference type="PIRSR" id="PIRSR005962-1"/>
    </source>
</evidence>
<dbReference type="Pfam" id="PF07687">
    <property type="entry name" value="M20_dimer"/>
    <property type="match status" value="1"/>
</dbReference>
<dbReference type="EMBL" id="CP117256">
    <property type="protein sequence ID" value="WFR97625.1"/>
    <property type="molecule type" value="Genomic_DNA"/>
</dbReference>
<dbReference type="FunFam" id="3.30.70.360:FF:000014">
    <property type="entry name" value="N-acyl-L-amino acid amidohydrolase"/>
    <property type="match status" value="1"/>
</dbReference>
<keyword evidence="3" id="KW-0464">Manganese</keyword>
<evidence type="ECO:0000313" key="5">
    <source>
        <dbReference type="EMBL" id="WFR97625.1"/>
    </source>
</evidence>
<feature type="binding site" evidence="3">
    <location>
        <position position="107"/>
    </location>
    <ligand>
        <name>Mn(2+)</name>
        <dbReference type="ChEBI" id="CHEBI:29035"/>
        <label>2</label>
    </ligand>
</feature>
<feature type="binding site" evidence="3">
    <location>
        <position position="170"/>
    </location>
    <ligand>
        <name>Mn(2+)</name>
        <dbReference type="ChEBI" id="CHEBI:29035"/>
        <label>2</label>
    </ligand>
</feature>
<feature type="binding site" evidence="3">
    <location>
        <position position="142"/>
    </location>
    <ligand>
        <name>Mn(2+)</name>
        <dbReference type="ChEBI" id="CHEBI:29035"/>
        <label>2</label>
    </ligand>
</feature>
<name>A0AAF1K881_9HYPH</name>
<dbReference type="Gene3D" id="3.30.70.360">
    <property type="match status" value="1"/>
</dbReference>
<dbReference type="KEGG" id="rtu:PR017_20750"/>
<dbReference type="PANTHER" id="PTHR11014">
    <property type="entry name" value="PEPTIDASE M20 FAMILY MEMBER"/>
    <property type="match status" value="1"/>
</dbReference>
<evidence type="ECO:0000313" key="6">
    <source>
        <dbReference type="Proteomes" id="UP000249499"/>
    </source>
</evidence>
<feature type="domain" description="Peptidase M20 dimerisation" evidence="4">
    <location>
        <begin position="193"/>
        <end position="283"/>
    </location>
</feature>
<gene>
    <name evidence="5" type="ORF">PR017_20750</name>
</gene>
<dbReference type="GO" id="GO:0016787">
    <property type="term" value="F:hydrolase activity"/>
    <property type="evidence" value="ECO:0007669"/>
    <property type="project" value="UniProtKB-KW"/>
</dbReference>
<dbReference type="PANTHER" id="PTHR11014:SF63">
    <property type="entry name" value="METALLOPEPTIDASE, PUTATIVE (AFU_ORTHOLOGUE AFUA_6G09600)-RELATED"/>
    <property type="match status" value="1"/>
</dbReference>
<proteinExistence type="inferred from homology"/>
<comment type="similarity">
    <text evidence="1">Belongs to the peptidase M20 family.</text>
</comment>
<dbReference type="InterPro" id="IPR017439">
    <property type="entry name" value="Amidohydrolase"/>
</dbReference>
<evidence type="ECO:0000256" key="2">
    <source>
        <dbReference type="ARBA" id="ARBA00022801"/>
    </source>
</evidence>